<protein>
    <submittedName>
        <fullName evidence="1">Uncharacterized protein</fullName>
    </submittedName>
</protein>
<evidence type="ECO:0000313" key="1">
    <source>
        <dbReference type="EMBL" id="MFD2610157.1"/>
    </source>
</evidence>
<reference evidence="2" key="1">
    <citation type="journal article" date="2019" name="Int. J. Syst. Evol. Microbiol.">
        <title>The Global Catalogue of Microorganisms (GCM) 10K type strain sequencing project: providing services to taxonomists for standard genome sequencing and annotation.</title>
        <authorList>
            <consortium name="The Broad Institute Genomics Platform"/>
            <consortium name="The Broad Institute Genome Sequencing Center for Infectious Disease"/>
            <person name="Wu L."/>
            <person name="Ma J."/>
        </authorList>
    </citation>
    <scope>NUCLEOTIDE SEQUENCE [LARGE SCALE GENOMIC DNA]</scope>
    <source>
        <strain evidence="2">KCTC 33842</strain>
    </source>
</reference>
<evidence type="ECO:0000313" key="2">
    <source>
        <dbReference type="Proteomes" id="UP001597475"/>
    </source>
</evidence>
<sequence length="121" mass="12720">MTAPAALTEAQVTRLRRYMTPAGYDLAVSTFGAEGMADAVAEHGEQLRLAAAELLEGLPSGSEGGGISSFKLDVLEFKFRDNASANANWAAIAARLREQEAAANSSGSAMFIPTVDEWGVQ</sequence>
<organism evidence="1 2">
    <name type="scientific">Deinococcus taklimakanensis</name>
    <dbReference type="NCBI Taxonomy" id="536443"/>
    <lineage>
        <taxon>Bacteria</taxon>
        <taxon>Thermotogati</taxon>
        <taxon>Deinococcota</taxon>
        <taxon>Deinococci</taxon>
        <taxon>Deinococcales</taxon>
        <taxon>Deinococcaceae</taxon>
        <taxon>Deinococcus</taxon>
    </lineage>
</organism>
<dbReference type="EMBL" id="JBHUMK010000052">
    <property type="protein sequence ID" value="MFD2610157.1"/>
    <property type="molecule type" value="Genomic_DNA"/>
</dbReference>
<name>A0ABW5P4D8_9DEIO</name>
<keyword evidence="2" id="KW-1185">Reference proteome</keyword>
<dbReference type="RefSeq" id="WP_386846112.1">
    <property type="nucleotide sequence ID" value="NZ_JBHUMK010000052.1"/>
</dbReference>
<gene>
    <name evidence="1" type="ORF">ACFSR9_12010</name>
</gene>
<proteinExistence type="predicted"/>
<comment type="caution">
    <text evidence="1">The sequence shown here is derived from an EMBL/GenBank/DDBJ whole genome shotgun (WGS) entry which is preliminary data.</text>
</comment>
<dbReference type="Proteomes" id="UP001597475">
    <property type="component" value="Unassembled WGS sequence"/>
</dbReference>
<accession>A0ABW5P4D8</accession>